<feature type="domain" description="Ig-like" evidence="2">
    <location>
        <begin position="1"/>
        <end position="69"/>
    </location>
</feature>
<evidence type="ECO:0000259" key="2">
    <source>
        <dbReference type="PROSITE" id="PS50835"/>
    </source>
</evidence>
<name>A0AAW0XFV0_CHEQU</name>
<dbReference type="Pfam" id="PF08205">
    <property type="entry name" value="C2-set_2"/>
    <property type="match status" value="1"/>
</dbReference>
<dbReference type="CDD" id="cd00096">
    <property type="entry name" value="Ig"/>
    <property type="match status" value="1"/>
</dbReference>
<keyword evidence="1" id="KW-1015">Disulfide bond</keyword>
<dbReference type="Proteomes" id="UP001445076">
    <property type="component" value="Unassembled WGS sequence"/>
</dbReference>
<dbReference type="SUPFAM" id="SSF48726">
    <property type="entry name" value="Immunoglobulin"/>
    <property type="match status" value="1"/>
</dbReference>
<organism evidence="3 4">
    <name type="scientific">Cherax quadricarinatus</name>
    <name type="common">Australian red claw crayfish</name>
    <dbReference type="NCBI Taxonomy" id="27406"/>
    <lineage>
        <taxon>Eukaryota</taxon>
        <taxon>Metazoa</taxon>
        <taxon>Ecdysozoa</taxon>
        <taxon>Arthropoda</taxon>
        <taxon>Crustacea</taxon>
        <taxon>Multicrustacea</taxon>
        <taxon>Malacostraca</taxon>
        <taxon>Eumalacostraca</taxon>
        <taxon>Eucarida</taxon>
        <taxon>Decapoda</taxon>
        <taxon>Pleocyemata</taxon>
        <taxon>Astacidea</taxon>
        <taxon>Parastacoidea</taxon>
        <taxon>Parastacidae</taxon>
        <taxon>Cherax</taxon>
    </lineage>
</organism>
<dbReference type="AlphaFoldDB" id="A0AAW0XFV0"/>
<reference evidence="3 4" key="1">
    <citation type="journal article" date="2024" name="BMC Genomics">
        <title>Genome assembly of redclaw crayfish (Cherax quadricarinatus) provides insights into its immune adaptation and hypoxia tolerance.</title>
        <authorList>
            <person name="Liu Z."/>
            <person name="Zheng J."/>
            <person name="Li H."/>
            <person name="Fang K."/>
            <person name="Wang S."/>
            <person name="He J."/>
            <person name="Zhou D."/>
            <person name="Weng S."/>
            <person name="Chi M."/>
            <person name="Gu Z."/>
            <person name="He J."/>
            <person name="Li F."/>
            <person name="Wang M."/>
        </authorList>
    </citation>
    <scope>NUCLEOTIDE SEQUENCE [LARGE SCALE GENOMIC DNA]</scope>
    <source>
        <strain evidence="3">ZL_2023a</strain>
    </source>
</reference>
<dbReference type="EMBL" id="JARKIK010000025">
    <property type="protein sequence ID" value="KAK8743413.1"/>
    <property type="molecule type" value="Genomic_DNA"/>
</dbReference>
<accession>A0AAW0XFV0</accession>
<dbReference type="PROSITE" id="PS50835">
    <property type="entry name" value="IG_LIKE"/>
    <property type="match status" value="1"/>
</dbReference>
<dbReference type="InterPro" id="IPR013162">
    <property type="entry name" value="CD80_C2-set"/>
</dbReference>
<keyword evidence="4" id="KW-1185">Reference proteome</keyword>
<evidence type="ECO:0000256" key="1">
    <source>
        <dbReference type="ARBA" id="ARBA00023157"/>
    </source>
</evidence>
<sequence length="93" mass="10342">MVCIVVGARPPPNVSWWLDGRPLRSSGERQRDNGNVTESKVVVVAIPEDQGRYLSCRAETPGLLQSSLEDGTKLIVHYVPEVRISLDSRQDLQ</sequence>
<dbReference type="InterPro" id="IPR036179">
    <property type="entry name" value="Ig-like_dom_sf"/>
</dbReference>
<dbReference type="PANTHER" id="PTHR23278:SF25">
    <property type="entry name" value="GH14967P"/>
    <property type="match status" value="1"/>
</dbReference>
<proteinExistence type="predicted"/>
<feature type="non-terminal residue" evidence="3">
    <location>
        <position position="93"/>
    </location>
</feature>
<dbReference type="InterPro" id="IPR007110">
    <property type="entry name" value="Ig-like_dom"/>
</dbReference>
<evidence type="ECO:0000313" key="4">
    <source>
        <dbReference type="Proteomes" id="UP001445076"/>
    </source>
</evidence>
<protein>
    <recommendedName>
        <fullName evidence="2">Ig-like domain-containing protein</fullName>
    </recommendedName>
</protein>
<gene>
    <name evidence="3" type="ORF">OTU49_001433</name>
</gene>
<dbReference type="PANTHER" id="PTHR23278">
    <property type="entry name" value="SIDESTEP PROTEIN"/>
    <property type="match status" value="1"/>
</dbReference>
<dbReference type="InterPro" id="IPR013783">
    <property type="entry name" value="Ig-like_fold"/>
</dbReference>
<dbReference type="Gene3D" id="2.60.40.10">
    <property type="entry name" value="Immunoglobulins"/>
    <property type="match status" value="1"/>
</dbReference>
<comment type="caution">
    <text evidence="3">The sequence shown here is derived from an EMBL/GenBank/DDBJ whole genome shotgun (WGS) entry which is preliminary data.</text>
</comment>
<evidence type="ECO:0000313" key="3">
    <source>
        <dbReference type="EMBL" id="KAK8743413.1"/>
    </source>
</evidence>